<evidence type="ECO:0000313" key="8">
    <source>
        <dbReference type="EMBL" id="MBD8871075.1"/>
    </source>
</evidence>
<keyword evidence="3" id="KW-1003">Cell membrane</keyword>
<feature type="transmembrane region" description="Helical" evidence="7">
    <location>
        <begin position="25"/>
        <end position="49"/>
    </location>
</feature>
<proteinExistence type="inferred from homology"/>
<accession>A0A927KBD6</accession>
<evidence type="ECO:0000256" key="2">
    <source>
        <dbReference type="ARBA" id="ARBA00011006"/>
    </source>
</evidence>
<dbReference type="Pfam" id="PF04226">
    <property type="entry name" value="Transgly_assoc"/>
    <property type="match status" value="1"/>
</dbReference>
<dbReference type="Proteomes" id="UP000616839">
    <property type="component" value="Unassembled WGS sequence"/>
</dbReference>
<keyword evidence="6 7" id="KW-0472">Membrane</keyword>
<evidence type="ECO:0000256" key="5">
    <source>
        <dbReference type="ARBA" id="ARBA00022989"/>
    </source>
</evidence>
<evidence type="ECO:0000256" key="6">
    <source>
        <dbReference type="ARBA" id="ARBA00023136"/>
    </source>
</evidence>
<organism evidence="8 9">
    <name type="scientific">Nocardioides donggukensis</name>
    <dbReference type="NCBI Taxonomy" id="2774019"/>
    <lineage>
        <taxon>Bacteria</taxon>
        <taxon>Bacillati</taxon>
        <taxon>Actinomycetota</taxon>
        <taxon>Actinomycetes</taxon>
        <taxon>Propionibacteriales</taxon>
        <taxon>Nocardioidaceae</taxon>
        <taxon>Nocardioides</taxon>
    </lineage>
</organism>
<dbReference type="PANTHER" id="PTHR33884:SF3">
    <property type="entry name" value="UPF0410 PROTEIN YMGE"/>
    <property type="match status" value="1"/>
</dbReference>
<gene>
    <name evidence="8" type="ORF">IE331_15725</name>
</gene>
<sequence>MIGFIVFGLVVGALARLVKPGRQNLTILWTLILGLVGSVIGGTIASALGVGEITELNFWGTVFAVIAAVLLIGVAESMAGRKKVS</sequence>
<keyword evidence="5 7" id="KW-1133">Transmembrane helix</keyword>
<dbReference type="InterPro" id="IPR007341">
    <property type="entry name" value="Transgly_assoc"/>
</dbReference>
<protein>
    <submittedName>
        <fullName evidence="8">GlsB/YeaQ/YmgE family stress response membrane protein</fullName>
    </submittedName>
</protein>
<reference evidence="8" key="1">
    <citation type="submission" date="2020-09" db="EMBL/GenBank/DDBJ databases">
        <title>Nocardioides sp. strain MJB4 16S ribosomal RNA gene Genome sequencing and assembly.</title>
        <authorList>
            <person name="Kim I."/>
        </authorList>
    </citation>
    <scope>NUCLEOTIDE SEQUENCE</scope>
    <source>
        <strain evidence="8">MJB4</strain>
    </source>
</reference>
<comment type="caution">
    <text evidence="8">The sequence shown here is derived from an EMBL/GenBank/DDBJ whole genome shotgun (WGS) entry which is preliminary data.</text>
</comment>
<dbReference type="RefSeq" id="WP_192144414.1">
    <property type="nucleotide sequence ID" value="NZ_JACYXZ010000005.1"/>
</dbReference>
<feature type="transmembrane region" description="Helical" evidence="7">
    <location>
        <begin position="56"/>
        <end position="75"/>
    </location>
</feature>
<comment type="similarity">
    <text evidence="2">Belongs to the UPF0410 family.</text>
</comment>
<evidence type="ECO:0000256" key="4">
    <source>
        <dbReference type="ARBA" id="ARBA00022692"/>
    </source>
</evidence>
<evidence type="ECO:0000313" key="9">
    <source>
        <dbReference type="Proteomes" id="UP000616839"/>
    </source>
</evidence>
<name>A0A927KBD6_9ACTN</name>
<evidence type="ECO:0000256" key="3">
    <source>
        <dbReference type="ARBA" id="ARBA00022475"/>
    </source>
</evidence>
<keyword evidence="9" id="KW-1185">Reference proteome</keyword>
<dbReference type="GO" id="GO:0005886">
    <property type="term" value="C:plasma membrane"/>
    <property type="evidence" value="ECO:0007669"/>
    <property type="project" value="UniProtKB-SubCell"/>
</dbReference>
<comment type="subcellular location">
    <subcellularLocation>
        <location evidence="1">Cell membrane</location>
        <topology evidence="1">Multi-pass membrane protein</topology>
    </subcellularLocation>
</comment>
<evidence type="ECO:0000256" key="1">
    <source>
        <dbReference type="ARBA" id="ARBA00004651"/>
    </source>
</evidence>
<evidence type="ECO:0000256" key="7">
    <source>
        <dbReference type="SAM" id="Phobius"/>
    </source>
</evidence>
<dbReference type="PANTHER" id="PTHR33884">
    <property type="entry name" value="UPF0410 PROTEIN YMGE"/>
    <property type="match status" value="1"/>
</dbReference>
<dbReference type="AlphaFoldDB" id="A0A927KBD6"/>
<dbReference type="EMBL" id="JACYXZ010000005">
    <property type="protein sequence ID" value="MBD8871075.1"/>
    <property type="molecule type" value="Genomic_DNA"/>
</dbReference>
<keyword evidence="4 7" id="KW-0812">Transmembrane</keyword>